<feature type="domain" description="D-isomer specific 2-hydroxyacid dehydrogenase NAD-binding" evidence="6">
    <location>
        <begin position="108"/>
        <end position="285"/>
    </location>
</feature>
<protein>
    <submittedName>
        <fullName evidence="7">Hydroxyacid dehydrogenase</fullName>
    </submittedName>
</protein>
<evidence type="ECO:0000259" key="5">
    <source>
        <dbReference type="Pfam" id="PF00389"/>
    </source>
</evidence>
<evidence type="ECO:0000313" key="8">
    <source>
        <dbReference type="Proteomes" id="UP001056201"/>
    </source>
</evidence>
<dbReference type="InterPro" id="IPR006140">
    <property type="entry name" value="D-isomer_DH_NAD-bd"/>
</dbReference>
<keyword evidence="8" id="KW-1185">Reference proteome</keyword>
<dbReference type="PROSITE" id="PS00671">
    <property type="entry name" value="D_2_HYDROXYACID_DH_3"/>
    <property type="match status" value="1"/>
</dbReference>
<dbReference type="SUPFAM" id="SSF52283">
    <property type="entry name" value="Formate/glycerate dehydrogenase catalytic domain-like"/>
    <property type="match status" value="1"/>
</dbReference>
<evidence type="ECO:0000256" key="1">
    <source>
        <dbReference type="ARBA" id="ARBA00005854"/>
    </source>
</evidence>
<proteinExistence type="inferred from homology"/>
<evidence type="ECO:0000259" key="6">
    <source>
        <dbReference type="Pfam" id="PF02826"/>
    </source>
</evidence>
<sequence>MARVVITEFMDMPAVDRLRAAHDVLYDPQLVDDPVRLHAEAAGADVLIVRNRTQVRGELLAALQRCRVLGRLGVGLDNIDVPGCEARGMQVIPATGANAASVAEYVIGTAMLLLRGAYQSTAEVAAGRWPRTALSNGRELGGKTLGLIGFGAIGQLTARLARGMGMQVLAFDAMMAADHPAYAAAGVQCVALDTLISQADVVSLHVPLVEGTRGLLNAQRIGAMKAGAVLVNTARGSIVDEVAVAEALRQGRLGGAALDVFDAEPLKQAPHFEGCPNLVLTPHIAGVTTESNERVSSLIADKVLQALAEAR</sequence>
<dbReference type="InterPro" id="IPR036291">
    <property type="entry name" value="NAD(P)-bd_dom_sf"/>
</dbReference>
<name>A0ABY4SEJ4_AQUTE</name>
<organism evidence="7 8">
    <name type="scientific">Aquincola tertiaricarbonis</name>
    <dbReference type="NCBI Taxonomy" id="391953"/>
    <lineage>
        <taxon>Bacteria</taxon>
        <taxon>Pseudomonadati</taxon>
        <taxon>Pseudomonadota</taxon>
        <taxon>Betaproteobacteria</taxon>
        <taxon>Burkholderiales</taxon>
        <taxon>Sphaerotilaceae</taxon>
        <taxon>Aquincola</taxon>
    </lineage>
</organism>
<dbReference type="PANTHER" id="PTHR42789">
    <property type="entry name" value="D-ISOMER SPECIFIC 2-HYDROXYACID DEHYDROGENASE FAMILY PROTEIN (AFU_ORTHOLOGUE AFUA_6G10090)"/>
    <property type="match status" value="1"/>
</dbReference>
<accession>A0ABY4SEJ4</accession>
<reference evidence="7" key="1">
    <citation type="submission" date="2022-05" db="EMBL/GenBank/DDBJ databases">
        <title>An RpoN-dependent PEP-CTERM gene is involved in floc formation of an Aquincola tertiaricarbonis strain.</title>
        <authorList>
            <person name="Qiu D."/>
            <person name="Xia M."/>
        </authorList>
    </citation>
    <scope>NUCLEOTIDE SEQUENCE</scope>
    <source>
        <strain evidence="7">RN12</strain>
    </source>
</reference>
<dbReference type="Gene3D" id="3.40.50.720">
    <property type="entry name" value="NAD(P)-binding Rossmann-like Domain"/>
    <property type="match status" value="2"/>
</dbReference>
<dbReference type="Pfam" id="PF00389">
    <property type="entry name" value="2-Hacid_dh"/>
    <property type="match status" value="1"/>
</dbReference>
<evidence type="ECO:0000313" key="7">
    <source>
        <dbReference type="EMBL" id="URI10990.1"/>
    </source>
</evidence>
<feature type="domain" description="D-isomer specific 2-hydroxyacid dehydrogenase catalytic" evidence="5">
    <location>
        <begin position="6"/>
        <end position="309"/>
    </location>
</feature>
<dbReference type="Proteomes" id="UP001056201">
    <property type="component" value="Chromosome 2"/>
</dbReference>
<evidence type="ECO:0000256" key="3">
    <source>
        <dbReference type="ARBA" id="ARBA00023027"/>
    </source>
</evidence>
<gene>
    <name evidence="7" type="ORF">MW290_18645</name>
</gene>
<evidence type="ECO:0000256" key="4">
    <source>
        <dbReference type="RuleBase" id="RU003719"/>
    </source>
</evidence>
<evidence type="ECO:0000256" key="2">
    <source>
        <dbReference type="ARBA" id="ARBA00023002"/>
    </source>
</evidence>
<dbReference type="InterPro" id="IPR050857">
    <property type="entry name" value="D-2-hydroxyacid_DH"/>
</dbReference>
<dbReference type="RefSeq" id="WP_250199193.1">
    <property type="nucleotide sequence ID" value="NZ_CP097636.1"/>
</dbReference>
<dbReference type="PANTHER" id="PTHR42789:SF1">
    <property type="entry name" value="D-ISOMER SPECIFIC 2-HYDROXYACID DEHYDROGENASE FAMILY PROTEIN (AFU_ORTHOLOGUE AFUA_6G10090)"/>
    <property type="match status" value="1"/>
</dbReference>
<dbReference type="SUPFAM" id="SSF51735">
    <property type="entry name" value="NAD(P)-binding Rossmann-fold domains"/>
    <property type="match status" value="1"/>
</dbReference>
<dbReference type="EMBL" id="CP097636">
    <property type="protein sequence ID" value="URI10990.1"/>
    <property type="molecule type" value="Genomic_DNA"/>
</dbReference>
<keyword evidence="3" id="KW-0520">NAD</keyword>
<dbReference type="Pfam" id="PF02826">
    <property type="entry name" value="2-Hacid_dh_C"/>
    <property type="match status" value="1"/>
</dbReference>
<dbReference type="InterPro" id="IPR006139">
    <property type="entry name" value="D-isomer_2_OHA_DH_cat_dom"/>
</dbReference>
<dbReference type="PROSITE" id="PS00670">
    <property type="entry name" value="D_2_HYDROXYACID_DH_2"/>
    <property type="match status" value="1"/>
</dbReference>
<keyword evidence="2 4" id="KW-0560">Oxidoreductase</keyword>
<comment type="similarity">
    <text evidence="1 4">Belongs to the D-isomer specific 2-hydroxyacid dehydrogenase family.</text>
</comment>
<dbReference type="CDD" id="cd12173">
    <property type="entry name" value="PGDH_4"/>
    <property type="match status" value="1"/>
</dbReference>
<dbReference type="InterPro" id="IPR029753">
    <property type="entry name" value="D-isomer_DH_CS"/>
</dbReference>